<keyword evidence="4" id="KW-1185">Reference proteome</keyword>
<proteinExistence type="predicted"/>
<sequence>MAAAFGISFASSAIGAQFHRPKFVKPKTFVNQICCAGRLEWTRVPETYENDAAAREEFERRVLEEERASQSSTVRSATICGVVNKTSLNLFPFVMDANWKGSWSFFLTLAQRLSLRLPRLRPRLNKEFFDHLQLELGRHTVSVNKTQEVEDRLIELEALQRALQEATEAYDKLQADLYQQKEELTSEILTSKDVSTVCDSFQILLLYPCWRLLDENIATAHSVNQKQAAEYMEKLRGLVLKYLTCLSAFANTVKQSEKQLAHAALSVSLSRAKSTTIFVSKLTRVRGLKPREKQAVNDCLDTMSDSVDQINKSIPELGRTGQFSAGQDFMWHVSNVQTWVSAALTDENTCLDGFSGPGMNGNVKAALRLRILHLAQVTSNALALVNRFADRHRPQSLNTP</sequence>
<organism evidence="3 4">
    <name type="scientific">Datura stramonium</name>
    <name type="common">Jimsonweed</name>
    <name type="synonym">Common thornapple</name>
    <dbReference type="NCBI Taxonomy" id="4076"/>
    <lineage>
        <taxon>Eukaryota</taxon>
        <taxon>Viridiplantae</taxon>
        <taxon>Streptophyta</taxon>
        <taxon>Embryophyta</taxon>
        <taxon>Tracheophyta</taxon>
        <taxon>Spermatophyta</taxon>
        <taxon>Magnoliopsida</taxon>
        <taxon>eudicotyledons</taxon>
        <taxon>Gunneridae</taxon>
        <taxon>Pentapetalae</taxon>
        <taxon>asterids</taxon>
        <taxon>lamiids</taxon>
        <taxon>Solanales</taxon>
        <taxon>Solanaceae</taxon>
        <taxon>Solanoideae</taxon>
        <taxon>Datureae</taxon>
        <taxon>Datura</taxon>
    </lineage>
</organism>
<dbReference type="EMBL" id="JACEIK010000600">
    <property type="protein sequence ID" value="MCD7459671.1"/>
    <property type="molecule type" value="Genomic_DNA"/>
</dbReference>
<evidence type="ECO:0000313" key="4">
    <source>
        <dbReference type="Proteomes" id="UP000823775"/>
    </source>
</evidence>
<dbReference type="PANTHER" id="PTHR36333">
    <property type="entry name" value="DIMETHYLALLYL, ADENOSINE TRNA METHYLTHIOTRANSFERASE"/>
    <property type="match status" value="1"/>
</dbReference>
<evidence type="ECO:0000256" key="1">
    <source>
        <dbReference type="SAM" id="Coils"/>
    </source>
</evidence>
<dbReference type="NCBIfam" id="TIGR01614">
    <property type="entry name" value="PME_inhib"/>
    <property type="match status" value="1"/>
</dbReference>
<keyword evidence="1" id="KW-0175">Coiled coil</keyword>
<dbReference type="SUPFAM" id="SSF101148">
    <property type="entry name" value="Plant invertase/pectin methylesterase inhibitor"/>
    <property type="match status" value="1"/>
</dbReference>
<dbReference type="PANTHER" id="PTHR36333:SF1">
    <property type="entry name" value="DIMETHYLALLYL, ADENOSINE TRNA METHYLTHIOTRANSFERASE"/>
    <property type="match status" value="1"/>
</dbReference>
<comment type="caution">
    <text evidence="3">The sequence shown here is derived from an EMBL/GenBank/DDBJ whole genome shotgun (WGS) entry which is preliminary data.</text>
</comment>
<dbReference type="SMART" id="SM00856">
    <property type="entry name" value="PMEI"/>
    <property type="match status" value="1"/>
</dbReference>
<dbReference type="Proteomes" id="UP000823775">
    <property type="component" value="Unassembled WGS sequence"/>
</dbReference>
<dbReference type="Gene3D" id="1.20.140.40">
    <property type="entry name" value="Invertase/pectin methylesterase inhibitor family protein"/>
    <property type="match status" value="1"/>
</dbReference>
<dbReference type="Pfam" id="PF04043">
    <property type="entry name" value="PMEI"/>
    <property type="match status" value="1"/>
</dbReference>
<protein>
    <recommendedName>
        <fullName evidence="2">Pectinesterase inhibitor domain-containing protein</fullName>
    </recommendedName>
</protein>
<name>A0ABS8SL54_DATST</name>
<accession>A0ABS8SL54</accession>
<evidence type="ECO:0000313" key="3">
    <source>
        <dbReference type="EMBL" id="MCD7459671.1"/>
    </source>
</evidence>
<reference evidence="3 4" key="1">
    <citation type="journal article" date="2021" name="BMC Genomics">
        <title>Datura genome reveals duplications of psychoactive alkaloid biosynthetic genes and high mutation rate following tissue culture.</title>
        <authorList>
            <person name="Rajewski A."/>
            <person name="Carter-House D."/>
            <person name="Stajich J."/>
            <person name="Litt A."/>
        </authorList>
    </citation>
    <scope>NUCLEOTIDE SEQUENCE [LARGE SCALE GENOMIC DNA]</scope>
    <source>
        <strain evidence="3">AR-01</strain>
    </source>
</reference>
<feature type="domain" description="Pectinesterase inhibitor" evidence="2">
    <location>
        <begin position="227"/>
        <end position="384"/>
    </location>
</feature>
<dbReference type="InterPro" id="IPR035513">
    <property type="entry name" value="Invertase/methylesterase_inhib"/>
</dbReference>
<dbReference type="InterPro" id="IPR006501">
    <property type="entry name" value="Pectinesterase_inhib_dom"/>
</dbReference>
<dbReference type="CDD" id="cd15798">
    <property type="entry name" value="PMEI-like_3"/>
    <property type="match status" value="1"/>
</dbReference>
<gene>
    <name evidence="3" type="ORF">HAX54_041588</name>
</gene>
<feature type="coiled-coil region" evidence="1">
    <location>
        <begin position="146"/>
        <end position="183"/>
    </location>
</feature>
<evidence type="ECO:0000259" key="2">
    <source>
        <dbReference type="SMART" id="SM00856"/>
    </source>
</evidence>